<dbReference type="CDD" id="cd02440">
    <property type="entry name" value="AdoMet_MTases"/>
    <property type="match status" value="1"/>
</dbReference>
<dbReference type="GO" id="GO:0008168">
    <property type="term" value="F:methyltransferase activity"/>
    <property type="evidence" value="ECO:0007669"/>
    <property type="project" value="UniProtKB-KW"/>
</dbReference>
<evidence type="ECO:0000256" key="1">
    <source>
        <dbReference type="ARBA" id="ARBA00006149"/>
    </source>
</evidence>
<sequence>MRQFLKKITHPFLKLGLKFYYYKPRKYSYDGIKILVHPDVFPPHLTFSTKILLDFILPIDLKNKTFLELGCGSGIISLLASKKGAKVLASDINEIALEFLNKNATKNNLSVITIQSDLFDSIENLNFDYILINPPYYPKKPKNRKEQAWFCGENFEYFETLFYQLSSKVEFQNTFMILSEDCEISKIESIALKNNLYFKILKERTIFKEKNYIYSIICNK</sequence>
<dbReference type="InterPro" id="IPR052190">
    <property type="entry name" value="Euk-Arch_PrmC-MTase"/>
</dbReference>
<dbReference type="InterPro" id="IPR007848">
    <property type="entry name" value="Small_mtfrase_dom"/>
</dbReference>
<organism evidence="6 7">
    <name type="scientific">Flavobacterium jejuense</name>
    <dbReference type="NCBI Taxonomy" id="1544455"/>
    <lineage>
        <taxon>Bacteria</taxon>
        <taxon>Pseudomonadati</taxon>
        <taxon>Bacteroidota</taxon>
        <taxon>Flavobacteriia</taxon>
        <taxon>Flavobacteriales</taxon>
        <taxon>Flavobacteriaceae</taxon>
        <taxon>Flavobacterium</taxon>
    </lineage>
</organism>
<evidence type="ECO:0000313" key="6">
    <source>
        <dbReference type="EMBL" id="NHN27433.1"/>
    </source>
</evidence>
<dbReference type="InterPro" id="IPR029063">
    <property type="entry name" value="SAM-dependent_MTases_sf"/>
</dbReference>
<gene>
    <name evidence="6" type="ORF">FIA58_017270</name>
</gene>
<name>A0ABX0IY11_9FLAO</name>
<dbReference type="EMBL" id="VEVQ02000014">
    <property type="protein sequence ID" value="NHN27433.1"/>
    <property type="molecule type" value="Genomic_DNA"/>
</dbReference>
<dbReference type="PANTHER" id="PTHR45875:SF1">
    <property type="entry name" value="METHYLTRANSFERASE N6AMT1"/>
    <property type="match status" value="1"/>
</dbReference>
<reference evidence="7" key="1">
    <citation type="submission" date="2019-05" db="EMBL/GenBank/DDBJ databases">
        <title>Flavobacterium profundi sp. nov., isolated from a deep-sea seamount.</title>
        <authorList>
            <person name="Zhang D.-C."/>
        </authorList>
    </citation>
    <scope>NUCLEOTIDE SEQUENCE [LARGE SCALE GENOMIC DNA]</scope>
    <source>
        <strain evidence="7">EC11</strain>
    </source>
</reference>
<dbReference type="RefSeq" id="WP_140963949.1">
    <property type="nucleotide sequence ID" value="NZ_VEVQ02000014.1"/>
</dbReference>
<evidence type="ECO:0000256" key="4">
    <source>
        <dbReference type="ARBA" id="ARBA00022691"/>
    </source>
</evidence>
<proteinExistence type="inferred from homology"/>
<evidence type="ECO:0000256" key="3">
    <source>
        <dbReference type="ARBA" id="ARBA00022679"/>
    </source>
</evidence>
<reference evidence="6 7" key="2">
    <citation type="submission" date="2019-05" db="EMBL/GenBank/DDBJ databases">
        <authorList>
            <person name="Lianzixin W."/>
        </authorList>
    </citation>
    <scope>NUCLEOTIDE SEQUENCE [LARGE SCALE GENOMIC DNA]</scope>
    <source>
        <strain evidence="6 7">EC11</strain>
    </source>
</reference>
<dbReference type="Pfam" id="PF05175">
    <property type="entry name" value="MTS"/>
    <property type="match status" value="1"/>
</dbReference>
<accession>A0ABX0IY11</accession>
<comment type="caution">
    <text evidence="6">The sequence shown here is derived from an EMBL/GenBank/DDBJ whole genome shotgun (WGS) entry which is preliminary data.</text>
</comment>
<protein>
    <submittedName>
        <fullName evidence="6">Methyltransferase</fullName>
    </submittedName>
</protein>
<reference evidence="6 7" key="3">
    <citation type="submission" date="2020-02" db="EMBL/GenBank/DDBJ databases">
        <title>Flavobacterium profundi sp. nov., isolated from a deep-sea seamount.</title>
        <authorList>
            <person name="Zhang D.-C."/>
        </authorList>
    </citation>
    <scope>NUCLEOTIDE SEQUENCE [LARGE SCALE GENOMIC DNA]</scope>
    <source>
        <strain evidence="6 7">EC11</strain>
    </source>
</reference>
<dbReference type="Proteomes" id="UP000817854">
    <property type="component" value="Unassembled WGS sequence"/>
</dbReference>
<keyword evidence="3" id="KW-0808">Transferase</keyword>
<dbReference type="PROSITE" id="PS00092">
    <property type="entry name" value="N6_MTASE"/>
    <property type="match status" value="1"/>
</dbReference>
<keyword evidence="2 6" id="KW-0489">Methyltransferase</keyword>
<keyword evidence="7" id="KW-1185">Reference proteome</keyword>
<evidence type="ECO:0000259" key="5">
    <source>
        <dbReference type="Pfam" id="PF05175"/>
    </source>
</evidence>
<dbReference type="Gene3D" id="3.40.50.150">
    <property type="entry name" value="Vaccinia Virus protein VP39"/>
    <property type="match status" value="1"/>
</dbReference>
<evidence type="ECO:0000313" key="7">
    <source>
        <dbReference type="Proteomes" id="UP000817854"/>
    </source>
</evidence>
<comment type="similarity">
    <text evidence="1">Belongs to the eukaryotic/archaeal PrmC-related family.</text>
</comment>
<dbReference type="SUPFAM" id="SSF53335">
    <property type="entry name" value="S-adenosyl-L-methionine-dependent methyltransferases"/>
    <property type="match status" value="1"/>
</dbReference>
<dbReference type="GO" id="GO:0032259">
    <property type="term" value="P:methylation"/>
    <property type="evidence" value="ECO:0007669"/>
    <property type="project" value="UniProtKB-KW"/>
</dbReference>
<dbReference type="InterPro" id="IPR002052">
    <property type="entry name" value="DNA_methylase_N6_adenine_CS"/>
</dbReference>
<evidence type="ECO:0000256" key="2">
    <source>
        <dbReference type="ARBA" id="ARBA00022603"/>
    </source>
</evidence>
<feature type="domain" description="Methyltransferase small" evidence="5">
    <location>
        <begin position="33"/>
        <end position="140"/>
    </location>
</feature>
<dbReference type="PANTHER" id="PTHR45875">
    <property type="entry name" value="METHYLTRANSFERASE N6AMT1"/>
    <property type="match status" value="1"/>
</dbReference>
<keyword evidence="4" id="KW-0949">S-adenosyl-L-methionine</keyword>